<sequence>MNRVNDPDFLRIGTEERDEALQVLGDHFAKGRLPVAEYDERVSKAVEAETRADLRPLFADLPPPHPAVLAPHPIAPQPITPQPHYPVAPMPQSQVTYVPGQRYRAAAGLLQILLPFGIGRFYTGHTGMAVAQLLLSFVGVGVIWCLIDGIILLARGGTDAQGRDLRW</sequence>
<evidence type="ECO:0000256" key="5">
    <source>
        <dbReference type="SAM" id="Phobius"/>
    </source>
</evidence>
<keyword evidence="2 5" id="KW-0812">Transmembrane</keyword>
<evidence type="ECO:0000313" key="9">
    <source>
        <dbReference type="Proteomes" id="UP000287547"/>
    </source>
</evidence>
<name>A0A428YP02_KIBAR</name>
<feature type="domain" description="TM2" evidence="6">
    <location>
        <begin position="102"/>
        <end position="150"/>
    </location>
</feature>
<accession>A0A428YP02</accession>
<dbReference type="Proteomes" id="UP000287547">
    <property type="component" value="Unassembled WGS sequence"/>
</dbReference>
<keyword evidence="4 5" id="KW-0472">Membrane</keyword>
<dbReference type="AlphaFoldDB" id="A0A428YP02"/>
<evidence type="ECO:0000313" key="8">
    <source>
        <dbReference type="EMBL" id="RSM70005.1"/>
    </source>
</evidence>
<comment type="subcellular location">
    <subcellularLocation>
        <location evidence="1">Membrane</location>
        <topology evidence="1">Multi-pass membrane protein</topology>
    </subcellularLocation>
</comment>
<comment type="caution">
    <text evidence="8">The sequence shown here is derived from an EMBL/GenBank/DDBJ whole genome shotgun (WGS) entry which is preliminary data.</text>
</comment>
<proteinExistence type="predicted"/>
<dbReference type="EMBL" id="QHKI01000068">
    <property type="protein sequence ID" value="RSM70005.1"/>
    <property type="molecule type" value="Genomic_DNA"/>
</dbReference>
<dbReference type="GO" id="GO:0016020">
    <property type="term" value="C:membrane"/>
    <property type="evidence" value="ECO:0007669"/>
    <property type="project" value="UniProtKB-SubCell"/>
</dbReference>
<dbReference type="Pfam" id="PF05154">
    <property type="entry name" value="TM2"/>
    <property type="match status" value="1"/>
</dbReference>
<dbReference type="InterPro" id="IPR012551">
    <property type="entry name" value="DUF1707_SHOCT-like"/>
</dbReference>
<evidence type="ECO:0000259" key="6">
    <source>
        <dbReference type="Pfam" id="PF05154"/>
    </source>
</evidence>
<evidence type="ECO:0000256" key="2">
    <source>
        <dbReference type="ARBA" id="ARBA00022692"/>
    </source>
</evidence>
<evidence type="ECO:0000256" key="4">
    <source>
        <dbReference type="ARBA" id="ARBA00023136"/>
    </source>
</evidence>
<dbReference type="Pfam" id="PF08044">
    <property type="entry name" value="DUF1707"/>
    <property type="match status" value="1"/>
</dbReference>
<dbReference type="InterPro" id="IPR007829">
    <property type="entry name" value="TM2"/>
</dbReference>
<reference evidence="8 9" key="1">
    <citation type="submission" date="2018-05" db="EMBL/GenBank/DDBJ databases">
        <title>Evolution of GPA BGCs.</title>
        <authorList>
            <person name="Waglechner N."/>
            <person name="Wright G.D."/>
        </authorList>
    </citation>
    <scope>NUCLEOTIDE SEQUENCE [LARGE SCALE GENOMIC DNA]</scope>
    <source>
        <strain evidence="8 9">A82846</strain>
    </source>
</reference>
<dbReference type="OrthoDB" id="2004788at2"/>
<feature type="domain" description="DUF1707" evidence="7">
    <location>
        <begin position="10"/>
        <end position="62"/>
    </location>
</feature>
<evidence type="ECO:0000259" key="7">
    <source>
        <dbReference type="Pfam" id="PF08044"/>
    </source>
</evidence>
<evidence type="ECO:0000256" key="1">
    <source>
        <dbReference type="ARBA" id="ARBA00004141"/>
    </source>
</evidence>
<feature type="transmembrane region" description="Helical" evidence="5">
    <location>
        <begin position="103"/>
        <end position="123"/>
    </location>
</feature>
<organism evidence="8 9">
    <name type="scientific">Kibdelosporangium aridum</name>
    <dbReference type="NCBI Taxonomy" id="2030"/>
    <lineage>
        <taxon>Bacteria</taxon>
        <taxon>Bacillati</taxon>
        <taxon>Actinomycetota</taxon>
        <taxon>Actinomycetes</taxon>
        <taxon>Pseudonocardiales</taxon>
        <taxon>Pseudonocardiaceae</taxon>
        <taxon>Kibdelosporangium</taxon>
    </lineage>
</organism>
<gene>
    <name evidence="8" type="ORF">DMH04_45165</name>
</gene>
<protein>
    <submittedName>
        <fullName evidence="8">DUF1707 domain-containing protein</fullName>
    </submittedName>
</protein>
<feature type="transmembrane region" description="Helical" evidence="5">
    <location>
        <begin position="129"/>
        <end position="154"/>
    </location>
</feature>
<evidence type="ECO:0000256" key="3">
    <source>
        <dbReference type="ARBA" id="ARBA00022989"/>
    </source>
</evidence>
<keyword evidence="3 5" id="KW-1133">Transmembrane helix</keyword>